<evidence type="ECO:0000259" key="3">
    <source>
        <dbReference type="PROSITE" id="PS51371"/>
    </source>
</evidence>
<dbReference type="PANTHER" id="PTHR43080">
    <property type="entry name" value="CBS DOMAIN-CONTAINING PROTEIN CBSX3, MITOCHONDRIAL"/>
    <property type="match status" value="1"/>
</dbReference>
<comment type="caution">
    <text evidence="4">The sequence shown here is derived from an EMBL/GenBank/DDBJ whole genome shotgun (WGS) entry which is preliminary data.</text>
</comment>
<name>A0ABW2H049_9ACTN</name>
<proteinExistence type="predicted"/>
<dbReference type="InterPro" id="IPR000644">
    <property type="entry name" value="CBS_dom"/>
</dbReference>
<keyword evidence="5" id="KW-1185">Reference proteome</keyword>
<dbReference type="Proteomes" id="UP001596392">
    <property type="component" value="Unassembled WGS sequence"/>
</dbReference>
<dbReference type="EMBL" id="JBHTAC010000024">
    <property type="protein sequence ID" value="MFC7245246.1"/>
    <property type="molecule type" value="Genomic_DNA"/>
</dbReference>
<dbReference type="RefSeq" id="WP_376808188.1">
    <property type="nucleotide sequence ID" value="NZ_JBHTAC010000024.1"/>
</dbReference>
<dbReference type="Gene3D" id="3.10.580.10">
    <property type="entry name" value="CBS-domain"/>
    <property type="match status" value="1"/>
</dbReference>
<feature type="domain" description="CBS" evidence="3">
    <location>
        <begin position="67"/>
        <end position="119"/>
    </location>
</feature>
<dbReference type="CDD" id="cd02205">
    <property type="entry name" value="CBS_pair_SF"/>
    <property type="match status" value="1"/>
</dbReference>
<reference evidence="5" key="1">
    <citation type="journal article" date="2019" name="Int. J. Syst. Evol. Microbiol.">
        <title>The Global Catalogue of Microorganisms (GCM) 10K type strain sequencing project: providing services to taxonomists for standard genome sequencing and annotation.</title>
        <authorList>
            <consortium name="The Broad Institute Genomics Platform"/>
            <consortium name="The Broad Institute Genome Sequencing Center for Infectious Disease"/>
            <person name="Wu L."/>
            <person name="Ma J."/>
        </authorList>
    </citation>
    <scope>NUCLEOTIDE SEQUENCE [LARGE SCALE GENOMIC DNA]</scope>
    <source>
        <strain evidence="5">CGMCC 1.9106</strain>
    </source>
</reference>
<dbReference type="SUPFAM" id="SSF54631">
    <property type="entry name" value="CBS-domain pair"/>
    <property type="match status" value="1"/>
</dbReference>
<evidence type="ECO:0000256" key="2">
    <source>
        <dbReference type="PROSITE-ProRule" id="PRU00703"/>
    </source>
</evidence>
<organism evidence="4 5">
    <name type="scientific">Catellatospora aurea</name>
    <dbReference type="NCBI Taxonomy" id="1337874"/>
    <lineage>
        <taxon>Bacteria</taxon>
        <taxon>Bacillati</taxon>
        <taxon>Actinomycetota</taxon>
        <taxon>Actinomycetes</taxon>
        <taxon>Micromonosporales</taxon>
        <taxon>Micromonosporaceae</taxon>
        <taxon>Catellatospora</taxon>
    </lineage>
</organism>
<dbReference type="InterPro" id="IPR046342">
    <property type="entry name" value="CBS_dom_sf"/>
</dbReference>
<dbReference type="PROSITE" id="PS51371">
    <property type="entry name" value="CBS"/>
    <property type="match status" value="2"/>
</dbReference>
<evidence type="ECO:0000313" key="5">
    <source>
        <dbReference type="Proteomes" id="UP001596392"/>
    </source>
</evidence>
<sequence>MSAPPAQVSASATLEQALAAMAGTGLRHLVAVDEAGRCAGILSDRAVVAAWASDPGSLSRRRVASLLDSTAAAVDADAHVVDAARHMCAGHVDAVAVVDRRGCAIGVITGSDLVNLLTR</sequence>
<dbReference type="InterPro" id="IPR051257">
    <property type="entry name" value="Diverse_CBS-Domain"/>
</dbReference>
<keyword evidence="1 2" id="KW-0129">CBS domain</keyword>
<dbReference type="SMART" id="SM00116">
    <property type="entry name" value="CBS"/>
    <property type="match status" value="2"/>
</dbReference>
<protein>
    <submittedName>
        <fullName evidence="4">CBS domain-containing protein</fullName>
    </submittedName>
</protein>
<gene>
    <name evidence="4" type="ORF">ACFQO7_22445</name>
</gene>
<accession>A0ABW2H049</accession>
<evidence type="ECO:0000313" key="4">
    <source>
        <dbReference type="EMBL" id="MFC7245246.1"/>
    </source>
</evidence>
<feature type="domain" description="CBS" evidence="3">
    <location>
        <begin position="1"/>
        <end position="58"/>
    </location>
</feature>
<evidence type="ECO:0000256" key="1">
    <source>
        <dbReference type="ARBA" id="ARBA00023122"/>
    </source>
</evidence>
<dbReference type="PANTHER" id="PTHR43080:SF2">
    <property type="entry name" value="CBS DOMAIN-CONTAINING PROTEIN"/>
    <property type="match status" value="1"/>
</dbReference>
<dbReference type="Pfam" id="PF00571">
    <property type="entry name" value="CBS"/>
    <property type="match status" value="2"/>
</dbReference>